<dbReference type="CDD" id="cd00093">
    <property type="entry name" value="HTH_XRE"/>
    <property type="match status" value="1"/>
</dbReference>
<dbReference type="EMBL" id="PIQO01000026">
    <property type="protein sequence ID" value="PKR82873.1"/>
    <property type="molecule type" value="Genomic_DNA"/>
</dbReference>
<reference evidence="2 3" key="1">
    <citation type="submission" date="2017-11" db="EMBL/GenBank/DDBJ databases">
        <title>Bacillus camelliae sp. nov., isolated from pu'er tea.</title>
        <authorList>
            <person name="Niu L."/>
        </authorList>
    </citation>
    <scope>NUCLEOTIDE SEQUENCE [LARGE SCALE GENOMIC DNA]</scope>
    <source>
        <strain evidence="2 3">7578-1</strain>
    </source>
</reference>
<dbReference type="InterPro" id="IPR010982">
    <property type="entry name" value="Lambda_DNA-bd_dom_sf"/>
</dbReference>
<organism evidence="2 3">
    <name type="scientific">Heyndrickxia camelliae</name>
    <dbReference type="NCBI Taxonomy" id="1707093"/>
    <lineage>
        <taxon>Bacteria</taxon>
        <taxon>Bacillati</taxon>
        <taxon>Bacillota</taxon>
        <taxon>Bacilli</taxon>
        <taxon>Bacillales</taxon>
        <taxon>Bacillaceae</taxon>
        <taxon>Heyndrickxia</taxon>
    </lineage>
</organism>
<dbReference type="Pfam" id="PF01381">
    <property type="entry name" value="HTH_3"/>
    <property type="match status" value="1"/>
</dbReference>
<dbReference type="Gene3D" id="1.10.260.40">
    <property type="entry name" value="lambda repressor-like DNA-binding domains"/>
    <property type="match status" value="1"/>
</dbReference>
<name>A0A2N3LE99_9BACI</name>
<accession>A0A2N3LE99</accession>
<dbReference type="RefSeq" id="WP_101356361.1">
    <property type="nucleotide sequence ID" value="NZ_PIQO01000026.1"/>
</dbReference>
<dbReference type="SUPFAM" id="SSF47413">
    <property type="entry name" value="lambda repressor-like DNA-binding domains"/>
    <property type="match status" value="1"/>
</dbReference>
<dbReference type="InterPro" id="IPR001387">
    <property type="entry name" value="Cro/C1-type_HTH"/>
</dbReference>
<evidence type="ECO:0000313" key="3">
    <source>
        <dbReference type="Proteomes" id="UP000233440"/>
    </source>
</evidence>
<dbReference type="GO" id="GO:0003677">
    <property type="term" value="F:DNA binding"/>
    <property type="evidence" value="ECO:0007669"/>
    <property type="project" value="InterPro"/>
</dbReference>
<evidence type="ECO:0000313" key="2">
    <source>
        <dbReference type="EMBL" id="PKR82873.1"/>
    </source>
</evidence>
<dbReference type="Proteomes" id="UP000233440">
    <property type="component" value="Unassembled WGS sequence"/>
</dbReference>
<evidence type="ECO:0000259" key="1">
    <source>
        <dbReference type="PROSITE" id="PS50943"/>
    </source>
</evidence>
<proteinExistence type="predicted"/>
<comment type="caution">
    <text evidence="2">The sequence shown here is derived from an EMBL/GenBank/DDBJ whole genome shotgun (WGS) entry which is preliminary data.</text>
</comment>
<feature type="domain" description="HTH cro/C1-type" evidence="1">
    <location>
        <begin position="78"/>
        <end position="133"/>
    </location>
</feature>
<sequence>MEYKKFDVLLKKETVDKIDKITMFKNVKDELFKGESEHFSVEDFIVGCVYHYIELIESNREIAGFHDLGRPFKLRNRFKEIIKEKGINQKQLGDMTQINAGNISQILNNHNQPSLDYFLRIWIALECPRLDWCLYREE</sequence>
<dbReference type="AlphaFoldDB" id="A0A2N3LE99"/>
<keyword evidence="3" id="KW-1185">Reference proteome</keyword>
<gene>
    <name evidence="2" type="ORF">CWO92_22040</name>
</gene>
<protein>
    <recommendedName>
        <fullName evidence="1">HTH cro/C1-type domain-containing protein</fullName>
    </recommendedName>
</protein>
<dbReference type="OrthoDB" id="2702981at2"/>
<dbReference type="PROSITE" id="PS50943">
    <property type="entry name" value="HTH_CROC1"/>
    <property type="match status" value="1"/>
</dbReference>
<dbReference type="SMART" id="SM00530">
    <property type="entry name" value="HTH_XRE"/>
    <property type="match status" value="1"/>
</dbReference>